<sequence length="322" mass="35134">MFITLLSLIPAAHGGDAPRGQTQELGIPVAGATRWFTVYRPPGYRPGAPVVLLLHGGGMSMRKIFSAQAGGMRQWLHIADREKFLLLVPNATNGKTGDPKGDRQNWNDLREPGATGKATADDVGFLMQLLDWAQDKYRYDPRRVYVTGASNGGIMTFRLLLEQPQRFTAAAAFIASLPATAPPRPPAGPRVPLLLFNGTHDPLIQWQGGEIPGRRGTTMAIEPMLQWWREVNGVSRAPAGTETLPDRDPGDGCRITRTVWNAEAPGGAPVVFYRADGGGHALPSIAHPLRLGPFLRRWIGPVCRDVEGAELAWDFLKRYPAP</sequence>
<evidence type="ECO:0000259" key="4">
    <source>
        <dbReference type="Pfam" id="PF00326"/>
    </source>
</evidence>
<dbReference type="InterPro" id="IPR050955">
    <property type="entry name" value="Plant_Biomass_Hydrol_Est"/>
</dbReference>
<dbReference type="STRING" id="1817756.A2140_02405"/>
<dbReference type="Pfam" id="PF00326">
    <property type="entry name" value="Peptidase_S9"/>
    <property type="match status" value="1"/>
</dbReference>
<name>A0A1F6T7E6_9PROT</name>
<evidence type="ECO:0000313" key="5">
    <source>
        <dbReference type="EMBL" id="OGI40965.1"/>
    </source>
</evidence>
<dbReference type="SUPFAM" id="SSF53474">
    <property type="entry name" value="alpha/beta-Hydrolases"/>
    <property type="match status" value="1"/>
</dbReference>
<dbReference type="Gene3D" id="3.40.50.1820">
    <property type="entry name" value="alpha/beta hydrolase"/>
    <property type="match status" value="1"/>
</dbReference>
<reference evidence="5 6" key="1">
    <citation type="journal article" date="2016" name="Nat. Commun.">
        <title>Thousands of microbial genomes shed light on interconnected biogeochemical processes in an aquifer system.</title>
        <authorList>
            <person name="Anantharaman K."/>
            <person name="Brown C.T."/>
            <person name="Hug L.A."/>
            <person name="Sharon I."/>
            <person name="Castelle C.J."/>
            <person name="Probst A.J."/>
            <person name="Thomas B.C."/>
            <person name="Singh A."/>
            <person name="Wilkins M.J."/>
            <person name="Karaoz U."/>
            <person name="Brodie E.L."/>
            <person name="Williams K.H."/>
            <person name="Hubbard S.S."/>
            <person name="Banfield J.F."/>
        </authorList>
    </citation>
    <scope>NUCLEOTIDE SEQUENCE [LARGE SCALE GENOMIC DNA]</scope>
</reference>
<protein>
    <recommendedName>
        <fullName evidence="4">Peptidase S9 prolyl oligopeptidase catalytic domain-containing protein</fullName>
    </recommendedName>
</protein>
<proteinExistence type="predicted"/>
<dbReference type="InterPro" id="IPR001375">
    <property type="entry name" value="Peptidase_S9_cat"/>
</dbReference>
<evidence type="ECO:0000256" key="3">
    <source>
        <dbReference type="SAM" id="MobiDB-lite"/>
    </source>
</evidence>
<keyword evidence="2" id="KW-0378">Hydrolase</keyword>
<dbReference type="GO" id="GO:0008236">
    <property type="term" value="F:serine-type peptidase activity"/>
    <property type="evidence" value="ECO:0007669"/>
    <property type="project" value="InterPro"/>
</dbReference>
<gene>
    <name evidence="5" type="ORF">A2140_02405</name>
</gene>
<feature type="region of interest" description="Disordered" evidence="3">
    <location>
        <begin position="90"/>
        <end position="117"/>
    </location>
</feature>
<comment type="caution">
    <text evidence="5">The sequence shown here is derived from an EMBL/GenBank/DDBJ whole genome shotgun (WGS) entry which is preliminary data.</text>
</comment>
<dbReference type="AlphaFoldDB" id="A0A1F6T7E6"/>
<feature type="domain" description="Peptidase S9 prolyl oligopeptidase catalytic" evidence="4">
    <location>
        <begin position="115"/>
        <end position="172"/>
    </location>
</feature>
<keyword evidence="1" id="KW-0732">Signal</keyword>
<evidence type="ECO:0000256" key="2">
    <source>
        <dbReference type="ARBA" id="ARBA00022801"/>
    </source>
</evidence>
<evidence type="ECO:0000256" key="1">
    <source>
        <dbReference type="ARBA" id="ARBA00022729"/>
    </source>
</evidence>
<dbReference type="PANTHER" id="PTHR43037">
    <property type="entry name" value="UNNAMED PRODUCT-RELATED"/>
    <property type="match status" value="1"/>
</dbReference>
<evidence type="ECO:0000313" key="6">
    <source>
        <dbReference type="Proteomes" id="UP000178379"/>
    </source>
</evidence>
<organism evidence="5 6">
    <name type="scientific">Candidatus Muproteobacteria bacterium RBG_16_62_13</name>
    <dbReference type="NCBI Taxonomy" id="1817756"/>
    <lineage>
        <taxon>Bacteria</taxon>
        <taxon>Pseudomonadati</taxon>
        <taxon>Pseudomonadota</taxon>
        <taxon>Candidatus Muproteobacteria</taxon>
    </lineage>
</organism>
<dbReference type="PANTHER" id="PTHR43037:SF5">
    <property type="entry name" value="FERULOYL ESTERASE"/>
    <property type="match status" value="1"/>
</dbReference>
<dbReference type="GO" id="GO:0006508">
    <property type="term" value="P:proteolysis"/>
    <property type="evidence" value="ECO:0007669"/>
    <property type="project" value="InterPro"/>
</dbReference>
<dbReference type="InterPro" id="IPR029058">
    <property type="entry name" value="AB_hydrolase_fold"/>
</dbReference>
<dbReference type="EMBL" id="MFSQ01000045">
    <property type="protein sequence ID" value="OGI40965.1"/>
    <property type="molecule type" value="Genomic_DNA"/>
</dbReference>
<feature type="compositionally biased region" description="Basic and acidic residues" evidence="3">
    <location>
        <begin position="97"/>
        <end position="111"/>
    </location>
</feature>
<dbReference type="Proteomes" id="UP000178379">
    <property type="component" value="Unassembled WGS sequence"/>
</dbReference>
<accession>A0A1F6T7E6</accession>